<accession>W6R9S5</accession>
<dbReference type="AlphaFoldDB" id="W6R9S5"/>
<dbReference type="RefSeq" id="WP_157997347.1">
    <property type="nucleotide sequence ID" value="NZ_HG916852.1"/>
</dbReference>
<dbReference type="KEGG" id="rhl:LPU83_2017"/>
<dbReference type="EMBL" id="HG916852">
    <property type="protein sequence ID" value="CDM57674.1"/>
    <property type="molecule type" value="Genomic_DNA"/>
</dbReference>
<dbReference type="Proteomes" id="UP000019443">
    <property type="component" value="Chromosome"/>
</dbReference>
<evidence type="ECO:0000313" key="1">
    <source>
        <dbReference type="EMBL" id="CDM57674.1"/>
    </source>
</evidence>
<proteinExistence type="predicted"/>
<gene>
    <name evidence="1" type="ORF">LPU83_2017</name>
</gene>
<keyword evidence="2" id="KW-1185">Reference proteome</keyword>
<sequence>MAETAKPQMVDVEILRDFWDSECVRHPAGTIISVPVEAALDGIEKGAIRRAKKDGK</sequence>
<protein>
    <submittedName>
        <fullName evidence="1">Uncharacterized protein</fullName>
    </submittedName>
</protein>
<name>W6R9S5_9HYPH</name>
<dbReference type="HOGENOM" id="CLU_3011248_0_0_5"/>
<reference evidence="1" key="1">
    <citation type="submission" date="2013-11" db="EMBL/GenBank/DDBJ databases">
        <title>Draft genome sequence of the broad-host-range Rhizobium sp. LPU83 strain, a member of the low-genetic diversity Oregon-like Rhizobium sp. group.</title>
        <authorList>
            <person name="Wibberg D."/>
            <person name="Puehler A."/>
            <person name="Schlueter A."/>
        </authorList>
    </citation>
    <scope>NUCLEOTIDE SEQUENCE [LARGE SCALE GENOMIC DNA]</scope>
    <source>
        <strain evidence="1">LPU83</strain>
    </source>
</reference>
<organism evidence="1 2">
    <name type="scientific">Rhizobium favelukesii</name>
    <dbReference type="NCBI Taxonomy" id="348824"/>
    <lineage>
        <taxon>Bacteria</taxon>
        <taxon>Pseudomonadati</taxon>
        <taxon>Pseudomonadota</taxon>
        <taxon>Alphaproteobacteria</taxon>
        <taxon>Hyphomicrobiales</taxon>
        <taxon>Rhizobiaceae</taxon>
        <taxon>Rhizobium/Agrobacterium group</taxon>
        <taxon>Rhizobium</taxon>
    </lineage>
</organism>
<dbReference type="PATRIC" id="fig|348824.6.peg.2175"/>
<evidence type="ECO:0000313" key="2">
    <source>
        <dbReference type="Proteomes" id="UP000019443"/>
    </source>
</evidence>